<dbReference type="GO" id="GO:0045202">
    <property type="term" value="C:synapse"/>
    <property type="evidence" value="ECO:0007669"/>
    <property type="project" value="GOC"/>
</dbReference>
<keyword evidence="1" id="KW-0732">Signal</keyword>
<dbReference type="Proteomes" id="UP000005207">
    <property type="component" value="Linkage group LG23"/>
</dbReference>
<gene>
    <name evidence="3" type="primary">LYPD1</name>
</gene>
<dbReference type="AlphaFoldDB" id="A0A669ENC2"/>
<proteinExistence type="predicted"/>
<organism evidence="3 4">
    <name type="scientific">Oreochromis niloticus</name>
    <name type="common">Nile tilapia</name>
    <name type="synonym">Tilapia nilotica</name>
    <dbReference type="NCBI Taxonomy" id="8128"/>
    <lineage>
        <taxon>Eukaryota</taxon>
        <taxon>Metazoa</taxon>
        <taxon>Chordata</taxon>
        <taxon>Craniata</taxon>
        <taxon>Vertebrata</taxon>
        <taxon>Euteleostomi</taxon>
        <taxon>Actinopterygii</taxon>
        <taxon>Neopterygii</taxon>
        <taxon>Teleostei</taxon>
        <taxon>Neoteleostei</taxon>
        <taxon>Acanthomorphata</taxon>
        <taxon>Ovalentaria</taxon>
        <taxon>Cichlomorphae</taxon>
        <taxon>Cichliformes</taxon>
        <taxon>Cichlidae</taxon>
        <taxon>African cichlids</taxon>
        <taxon>Pseudocrenilabrinae</taxon>
        <taxon>Oreochromini</taxon>
        <taxon>Oreochromis</taxon>
    </lineage>
</organism>
<dbReference type="GO" id="GO:0095500">
    <property type="term" value="P:acetylcholine receptor signaling pathway"/>
    <property type="evidence" value="ECO:0007669"/>
    <property type="project" value="TreeGrafter"/>
</dbReference>
<keyword evidence="4" id="KW-1185">Reference proteome</keyword>
<accession>A0A669ENC2</accession>
<dbReference type="PANTHER" id="PTHR10036:SF7">
    <property type="entry name" value="LY6_PLAUR DOMAIN-CONTAINING PROTEIN 1"/>
    <property type="match status" value="1"/>
</dbReference>
<dbReference type="Gene3D" id="2.10.60.10">
    <property type="entry name" value="CD59"/>
    <property type="match status" value="1"/>
</dbReference>
<dbReference type="InterPro" id="IPR045860">
    <property type="entry name" value="Snake_toxin-like_sf"/>
</dbReference>
<sequence>MLNTFLCLSSCDGRIDYPREELCRAGNKSPAITEHFSFLLPLCVTGDTLQIQCYQCEEMKHNDCSTPEYIVNCTVNVQDMCQKEVLVKSDGIHYRKSCASSGACLIASSGYQQFCTGRLNSVCISCCNTPLCNGPKRKRPTNSAATTTLRTNRPLFLLTLLLLLLT</sequence>
<evidence type="ECO:0000313" key="3">
    <source>
        <dbReference type="Ensembl" id="ENSONIP00000074334.1"/>
    </source>
</evidence>
<evidence type="ECO:0000256" key="2">
    <source>
        <dbReference type="ARBA" id="ARBA00023157"/>
    </source>
</evidence>
<name>A0A669ENC2_ORENI</name>
<keyword evidence="2" id="KW-1015">Disulfide bond</keyword>
<evidence type="ECO:0000256" key="1">
    <source>
        <dbReference type="ARBA" id="ARBA00022729"/>
    </source>
</evidence>
<dbReference type="GeneTree" id="ENSGT00390000002215"/>
<dbReference type="SUPFAM" id="SSF57302">
    <property type="entry name" value="Snake toxin-like"/>
    <property type="match status" value="1"/>
</dbReference>
<protein>
    <submittedName>
        <fullName evidence="3">LY6/PLAUR domain containing 1</fullName>
    </submittedName>
</protein>
<dbReference type="PANTHER" id="PTHR10036">
    <property type="entry name" value="CD59 GLYCOPROTEIN"/>
    <property type="match status" value="1"/>
</dbReference>
<evidence type="ECO:0000313" key="4">
    <source>
        <dbReference type="Proteomes" id="UP000005207"/>
    </source>
</evidence>
<dbReference type="GO" id="GO:0030550">
    <property type="term" value="F:acetylcholine receptor inhibitor activity"/>
    <property type="evidence" value="ECO:0007669"/>
    <property type="project" value="TreeGrafter"/>
</dbReference>
<dbReference type="CDD" id="cd23559">
    <property type="entry name" value="TFP_LU_ECD_LYPD1"/>
    <property type="match status" value="1"/>
</dbReference>
<dbReference type="Ensembl" id="ENSONIT00000074863.1">
    <property type="protein sequence ID" value="ENSONIP00000074334.1"/>
    <property type="gene ID" value="ENSONIG00000042130.1"/>
</dbReference>
<reference evidence="3" key="2">
    <citation type="submission" date="2025-08" db="UniProtKB">
        <authorList>
            <consortium name="Ensembl"/>
        </authorList>
    </citation>
    <scope>IDENTIFICATION</scope>
</reference>
<reference evidence="3" key="3">
    <citation type="submission" date="2025-09" db="UniProtKB">
        <authorList>
            <consortium name="Ensembl"/>
        </authorList>
    </citation>
    <scope>IDENTIFICATION</scope>
</reference>
<reference evidence="4" key="1">
    <citation type="submission" date="2012-01" db="EMBL/GenBank/DDBJ databases">
        <title>The Genome Sequence of Oreochromis niloticus (Nile Tilapia).</title>
        <authorList>
            <consortium name="Broad Institute Genome Assembly Team"/>
            <consortium name="Broad Institute Sequencing Platform"/>
            <person name="Di Palma F."/>
            <person name="Johnson J."/>
            <person name="Lander E.S."/>
            <person name="Lindblad-Toh K."/>
        </authorList>
    </citation>
    <scope>NUCLEOTIDE SEQUENCE [LARGE SCALE GENOMIC DNA]</scope>
</reference>